<dbReference type="InterPro" id="IPR018247">
    <property type="entry name" value="EF_Hand_1_Ca_BS"/>
</dbReference>
<evidence type="ECO:0000256" key="4">
    <source>
        <dbReference type="ARBA" id="ARBA00016512"/>
    </source>
</evidence>
<dbReference type="PROSITE" id="PS00018">
    <property type="entry name" value="EF_HAND_1"/>
    <property type="match status" value="2"/>
</dbReference>
<evidence type="ECO:0000256" key="3">
    <source>
        <dbReference type="ARBA" id="ARBA00004613"/>
    </source>
</evidence>
<keyword evidence="7" id="KW-0472">Membrane</keyword>
<evidence type="ECO:0000256" key="8">
    <source>
        <dbReference type="ARBA" id="ARBA00023237"/>
    </source>
</evidence>
<evidence type="ECO:0000256" key="2">
    <source>
        <dbReference type="ARBA" id="ARBA00004442"/>
    </source>
</evidence>
<evidence type="ECO:0000259" key="9">
    <source>
        <dbReference type="Pfam" id="PF13860"/>
    </source>
</evidence>
<dbReference type="SUPFAM" id="SSF51126">
    <property type="entry name" value="Pectin lyase-like"/>
    <property type="match status" value="4"/>
</dbReference>
<comment type="subcellular location">
    <subcellularLocation>
        <location evidence="1">Cell envelope</location>
    </subcellularLocation>
    <subcellularLocation>
        <location evidence="2">Cell outer membrane</location>
    </subcellularLocation>
    <subcellularLocation>
        <location evidence="3">Secreted</location>
    </subcellularLocation>
</comment>
<organism evidence="10">
    <name type="scientific">Caldithrix abyssi</name>
    <dbReference type="NCBI Taxonomy" id="187145"/>
    <lineage>
        <taxon>Bacteria</taxon>
        <taxon>Pseudomonadati</taxon>
        <taxon>Calditrichota</taxon>
        <taxon>Calditrichia</taxon>
        <taxon>Calditrichales</taxon>
        <taxon>Calditrichaceae</taxon>
        <taxon>Caldithrix</taxon>
    </lineage>
</organism>
<evidence type="ECO:0000256" key="6">
    <source>
        <dbReference type="ARBA" id="ARBA00022729"/>
    </source>
</evidence>
<dbReference type="NCBIfam" id="TIGR01376">
    <property type="entry name" value="POMP_repeat"/>
    <property type="match status" value="1"/>
</dbReference>
<protein>
    <recommendedName>
        <fullName evidence="4">Probable pectate lyase C</fullName>
    </recommendedName>
</protein>
<reference evidence="10" key="1">
    <citation type="journal article" date="2020" name="mSystems">
        <title>Genome- and Community-Level Interaction Insights into Carbon Utilization and Element Cycling Functions of Hydrothermarchaeota in Hydrothermal Sediment.</title>
        <authorList>
            <person name="Zhou Z."/>
            <person name="Liu Y."/>
            <person name="Xu W."/>
            <person name="Pan J."/>
            <person name="Luo Z.H."/>
            <person name="Li M."/>
        </authorList>
    </citation>
    <scope>NUCLEOTIDE SEQUENCE [LARGE SCALE GENOMIC DNA]</scope>
    <source>
        <strain evidence="10">HyVt-577</strain>
    </source>
</reference>
<dbReference type="Pfam" id="PF02415">
    <property type="entry name" value="Chlam_PMP"/>
    <property type="match status" value="1"/>
</dbReference>
<comment type="caution">
    <text evidence="10">The sequence shown here is derived from an EMBL/GenBank/DDBJ whole genome shotgun (WGS) entry which is preliminary data.</text>
</comment>
<sequence length="1384" mass="151674">MMKIKYLTFISLILPVILNAKIINVPSEVSTIQAAIDASADGDTVLVQPGTYVENLNFNGKNITLTSQFLFTQDKADIQNTVLDGGQNGSVVLFVNEEDSTAKLCGFTITNGSAYYTTPDVSTAGYNGGGIYCSESSPILKNLVITGNSVEAFGGGIFCNNAYPRIISCKFLENAASSGGAIFCNRYSIVRIFDSIFERNDAKMDGGAIQIWFASLYLKRTTFRYNTAGGNGGAIAYSRTYNQNYTIDDCNIYLNEAKTGRDLYFDYSMPKPDFTTNLDTFTVEIPTSFYAYPPGIFNFKIKHHVIDQVSTDLFVSPSGSDDNDGTSLANALHTITKAFSIIKPDSANPPTIHISNGIYSPGITNEQFPLLVPQNIIVRGESKTGVILDAEHQSNVLILYNSDNTLVDRLTLTHSDGYGGCVKVYESRAFLKNLNIHDNKGNWGAGLMSDNSILHLEDLSIFNNQSSGRAGGINSSYSKIYLSGVSVMLNHATGKAGGIFHDANSQLFFDPLNRCNIYLNHSDEEGHDLLTSGSNVTEVILDTFTVLNPTEEFAIPLENYSFDILHSYEVTNPRKFYVSEEGSDLNLGNSWDVPLKTINAALSKIPTGFDSSITIYVASGNYSPQNTGEPIPIRLKSNITISGAGQNKTIIDGNQKGSVFYLSNLEGVAIENLTITGGNGTLMRYRMDMEKVRFGGGVFCKNSQLTLRDVSILRNTSQYSGGGIWAENSDINLENADIVENSTLGYGGGASINGGTVQLAGVKITRNWTDIGGGYGDAGGIIFYNSTVQFSQDNRCSIYLNNAAKARDISSNKAIDLILDTFTLLNPTSREVGNISNFTFDILHESRYPPPILYVSPEGDNENRGDTPGNPLESLTAAVVISNPLLDNPVTIYLGPGIYKSRVHGELFPLLVPDHLRIIGSGIDHTVLDGDSKNALLRFREVNDVEVESMTLLNSRRAIYCLGGTAKFYNLRLTNNYAKNFGGALFAVDSEPYLQNVLIDKNDGLEGTGAIYCWDANPILVNVTVVDNNPVGLRGYRHASSKPKIINSIFRNNTVAQIVLDSYDSRDIYTDVATIAYSNIQDSSAGITTVNNCRVIWLEGNMDADPLFVDPDAGDYTLSSSSPCIDAGIDSFNYGGININFEQEDYFGLAPDMGAFEYVEPVQVYPGDTDNNGLVNAADILPIGIYLGTSGLARNNTSIEWIPHEAELWPRRAATFADTDGDGLVSLSDINAIILNWNRTHAENGRAYPAETTNIKQYAENFRQIYNQLDSNDEIELQIRLHIQEVIGIGVPEKMEVAQNYPNPFNPETKIVYKLPKNENIELTVFNIRGQRVRTLLKKQQWAGTYEARWDGTDDKGQPVSSGIYFYRLTAGGQSQIRRMVLIR</sequence>
<dbReference type="GO" id="GO:0009279">
    <property type="term" value="C:cell outer membrane"/>
    <property type="evidence" value="ECO:0007669"/>
    <property type="project" value="UniProtKB-SubCell"/>
</dbReference>
<dbReference type="InterPro" id="IPR003368">
    <property type="entry name" value="POMP_repeat"/>
</dbReference>
<dbReference type="GO" id="GO:0005576">
    <property type="term" value="C:extracellular region"/>
    <property type="evidence" value="ECO:0007669"/>
    <property type="project" value="UniProtKB-SubCell"/>
</dbReference>
<dbReference type="Pfam" id="PF13860">
    <property type="entry name" value="FlgD_ig"/>
    <property type="match status" value="1"/>
</dbReference>
<evidence type="ECO:0000256" key="1">
    <source>
        <dbReference type="ARBA" id="ARBA00004196"/>
    </source>
</evidence>
<keyword evidence="5" id="KW-0964">Secreted</keyword>
<evidence type="ECO:0000256" key="5">
    <source>
        <dbReference type="ARBA" id="ARBA00022525"/>
    </source>
</evidence>
<accession>A0A7V4U2M1</accession>
<evidence type="ECO:0000313" key="10">
    <source>
        <dbReference type="EMBL" id="HGY56905.1"/>
    </source>
</evidence>
<dbReference type="InterPro" id="IPR011050">
    <property type="entry name" value="Pectin_lyase_fold/virulence"/>
</dbReference>
<dbReference type="PANTHER" id="PTHR11319:SF35">
    <property type="entry name" value="OUTER MEMBRANE PROTEIN PMPC-RELATED"/>
    <property type="match status" value="1"/>
</dbReference>
<name>A0A7V4U2M1_CALAY</name>
<dbReference type="InterPro" id="IPR025965">
    <property type="entry name" value="FlgD/Vpr_Ig-like"/>
</dbReference>
<dbReference type="NCBIfam" id="TIGR04183">
    <property type="entry name" value="Por_Secre_tail"/>
    <property type="match status" value="1"/>
</dbReference>
<dbReference type="InterPro" id="IPR026444">
    <property type="entry name" value="Secre_tail"/>
</dbReference>
<dbReference type="Gene3D" id="2.160.20.10">
    <property type="entry name" value="Single-stranded right-handed beta-helix, Pectin lyase-like"/>
    <property type="match status" value="4"/>
</dbReference>
<dbReference type="InterPro" id="IPR012334">
    <property type="entry name" value="Pectin_lyas_fold"/>
</dbReference>
<feature type="domain" description="FlgD/Vpr Ig-like" evidence="9">
    <location>
        <begin position="1319"/>
        <end position="1372"/>
    </location>
</feature>
<evidence type="ECO:0000256" key="7">
    <source>
        <dbReference type="ARBA" id="ARBA00023136"/>
    </source>
</evidence>
<gene>
    <name evidence="10" type="ORF">ENK44_14450</name>
</gene>
<dbReference type="InterPro" id="IPR006626">
    <property type="entry name" value="PbH1"/>
</dbReference>
<keyword evidence="8" id="KW-0998">Cell outer membrane</keyword>
<dbReference type="SMART" id="SM00710">
    <property type="entry name" value="PbH1"/>
    <property type="match status" value="10"/>
</dbReference>
<dbReference type="EMBL" id="DRQG01000139">
    <property type="protein sequence ID" value="HGY56905.1"/>
    <property type="molecule type" value="Genomic_DNA"/>
</dbReference>
<dbReference type="Proteomes" id="UP000885779">
    <property type="component" value="Unassembled WGS sequence"/>
</dbReference>
<keyword evidence="6" id="KW-0732">Signal</keyword>
<proteinExistence type="predicted"/>
<dbReference type="Gene3D" id="2.60.40.4070">
    <property type="match status" value="1"/>
</dbReference>
<dbReference type="PANTHER" id="PTHR11319">
    <property type="entry name" value="G PROTEIN-COUPLED RECEPTOR-RELATED"/>
    <property type="match status" value="1"/>
</dbReference>